<organism evidence="1 2">
    <name type="scientific">Araneus ventricosus</name>
    <name type="common">Orbweaver spider</name>
    <name type="synonym">Epeira ventricosa</name>
    <dbReference type="NCBI Taxonomy" id="182803"/>
    <lineage>
        <taxon>Eukaryota</taxon>
        <taxon>Metazoa</taxon>
        <taxon>Ecdysozoa</taxon>
        <taxon>Arthropoda</taxon>
        <taxon>Chelicerata</taxon>
        <taxon>Arachnida</taxon>
        <taxon>Araneae</taxon>
        <taxon>Araneomorphae</taxon>
        <taxon>Entelegynae</taxon>
        <taxon>Araneoidea</taxon>
        <taxon>Araneidae</taxon>
        <taxon>Araneus</taxon>
    </lineage>
</organism>
<dbReference type="EMBL" id="BGPR01000036">
    <property type="protein sequence ID" value="GBL84135.1"/>
    <property type="molecule type" value="Genomic_DNA"/>
</dbReference>
<reference evidence="1 2" key="1">
    <citation type="journal article" date="2019" name="Sci. Rep.">
        <title>Orb-weaving spider Araneus ventricosus genome elucidates the spidroin gene catalogue.</title>
        <authorList>
            <person name="Kono N."/>
            <person name="Nakamura H."/>
            <person name="Ohtoshi R."/>
            <person name="Moran D.A.P."/>
            <person name="Shinohara A."/>
            <person name="Yoshida Y."/>
            <person name="Fujiwara M."/>
            <person name="Mori M."/>
            <person name="Tomita M."/>
            <person name="Arakawa K."/>
        </authorList>
    </citation>
    <scope>NUCLEOTIDE SEQUENCE [LARGE SCALE GENOMIC DNA]</scope>
</reference>
<proteinExistence type="predicted"/>
<keyword evidence="2" id="KW-1185">Reference proteome</keyword>
<evidence type="ECO:0000313" key="2">
    <source>
        <dbReference type="Proteomes" id="UP000499080"/>
    </source>
</evidence>
<evidence type="ECO:0000313" key="1">
    <source>
        <dbReference type="EMBL" id="GBL84135.1"/>
    </source>
</evidence>
<dbReference type="Proteomes" id="UP000499080">
    <property type="component" value="Unassembled WGS sequence"/>
</dbReference>
<protein>
    <submittedName>
        <fullName evidence="1">Uncharacterized protein</fullName>
    </submittedName>
</protein>
<accession>A0A4Y2AYG6</accession>
<sequence length="109" mass="12689">MPELIEKRPQTGHHLYPKCRRRTLACLQKATFALEGWRQAFSQPSPTTAKNCNLYCDLLPYRINAALEICTFPLKYKIISPSRNVNQRLVAYVQVVQPFTGHCFYEKRT</sequence>
<name>A0A4Y2AYG6_ARAVE</name>
<dbReference type="AlphaFoldDB" id="A0A4Y2AYG6"/>
<gene>
    <name evidence="1" type="ORF">AVEN_118551_1</name>
</gene>
<comment type="caution">
    <text evidence="1">The sequence shown here is derived from an EMBL/GenBank/DDBJ whole genome shotgun (WGS) entry which is preliminary data.</text>
</comment>